<name>A0A386ZNU6_9NOCA</name>
<protein>
    <recommendedName>
        <fullName evidence="4">SAM-dependent methyltransferase</fullName>
    </recommendedName>
</protein>
<dbReference type="Proteomes" id="UP000267164">
    <property type="component" value="Chromosome"/>
</dbReference>
<evidence type="ECO:0000313" key="2">
    <source>
        <dbReference type="EMBL" id="AYF79023.1"/>
    </source>
</evidence>
<dbReference type="InterPro" id="IPR029063">
    <property type="entry name" value="SAM-dependent_MTases_sf"/>
</dbReference>
<sequence>MRPEWAPLTVDLDRPSAARVWDFLLGGSHNFRVDRAFAREMMIQMPDAQVIARENRAFLRRAVRFLSEQGITQFLDIGSGIPTVGNVHEAARAVRPGARVVYVDNDPVAVTHGSALLKDDPNTLVIEGDLGSPGAFLGAGGAADLLDFTRPVAVLLLAVMHFVPDSADPAGIMAQIRERLAPGSYLVMVHGSAETDAHHAVQEMYQRTPTALTMRPRAEILRLFDGFELVAPGLVSPSDWRPEPPGEPVLKSPGYAGVGRL</sequence>
<dbReference type="OrthoDB" id="4134439at2"/>
<keyword evidence="3" id="KW-1185">Reference proteome</keyword>
<dbReference type="Pfam" id="PF04672">
    <property type="entry name" value="Methyltransf_19"/>
    <property type="match status" value="1"/>
</dbReference>
<reference evidence="2 3" key="1">
    <citation type="submission" date="2018-09" db="EMBL/GenBank/DDBJ databases">
        <title>Nocardia yunnanensis sp. nov., an actinomycete isolated from a soil sample.</title>
        <authorList>
            <person name="Zhang J."/>
        </authorList>
    </citation>
    <scope>NUCLEOTIDE SEQUENCE [LARGE SCALE GENOMIC DNA]</scope>
    <source>
        <strain evidence="2 3">CFHS0054</strain>
    </source>
</reference>
<feature type="region of interest" description="Disordered" evidence="1">
    <location>
        <begin position="238"/>
        <end position="261"/>
    </location>
</feature>
<dbReference type="AlphaFoldDB" id="A0A386ZNU6"/>
<gene>
    <name evidence="2" type="ORF">D7D52_14250</name>
</gene>
<dbReference type="KEGG" id="nyu:D7D52_14250"/>
<accession>A0A386ZNU6</accession>
<organism evidence="2 3">
    <name type="scientific">Nocardia yunnanensis</name>
    <dbReference type="NCBI Taxonomy" id="2382165"/>
    <lineage>
        <taxon>Bacteria</taxon>
        <taxon>Bacillati</taxon>
        <taxon>Actinomycetota</taxon>
        <taxon>Actinomycetes</taxon>
        <taxon>Mycobacteriales</taxon>
        <taxon>Nocardiaceae</taxon>
        <taxon>Nocardia</taxon>
    </lineage>
</organism>
<evidence type="ECO:0000313" key="3">
    <source>
        <dbReference type="Proteomes" id="UP000267164"/>
    </source>
</evidence>
<dbReference type="CDD" id="cd02440">
    <property type="entry name" value="AdoMet_MTases"/>
    <property type="match status" value="1"/>
</dbReference>
<proteinExistence type="predicted"/>
<evidence type="ECO:0000256" key="1">
    <source>
        <dbReference type="SAM" id="MobiDB-lite"/>
    </source>
</evidence>
<dbReference type="Gene3D" id="3.40.50.150">
    <property type="entry name" value="Vaccinia Virus protein VP39"/>
    <property type="match status" value="1"/>
</dbReference>
<dbReference type="EMBL" id="CP032568">
    <property type="protein sequence ID" value="AYF79023.1"/>
    <property type="molecule type" value="Genomic_DNA"/>
</dbReference>
<evidence type="ECO:0008006" key="4">
    <source>
        <dbReference type="Google" id="ProtNLM"/>
    </source>
</evidence>
<dbReference type="SUPFAM" id="SSF53335">
    <property type="entry name" value="S-adenosyl-L-methionine-dependent methyltransferases"/>
    <property type="match status" value="1"/>
</dbReference>
<dbReference type="InterPro" id="IPR006764">
    <property type="entry name" value="SAM_dep_MeTrfase_SAV2177_type"/>
</dbReference>
<dbReference type="PIRSF" id="PIRSF017393">
    <property type="entry name" value="MTase_SAV2177"/>
    <property type="match status" value="1"/>
</dbReference>